<sequence>MRSPLGAPGGPRTTGPCLITDGGSCATSPDFPNDYPVDEGCTIYSLPPGDEAPSYDSDGDGDPTNDCPYDHLTVNGVKYCGTSGPAGVVPSDGTMTWVSDDGVTVSGWKACAPFSASIAWGDKYRWRELCSATVYSGRLAGFEYAVKGKASRCKLFKGPILSTLPVGGARCYKKASKTELGPHKKRL</sequence>
<dbReference type="Proteomes" id="UP000013827">
    <property type="component" value="Unassembled WGS sequence"/>
</dbReference>
<reference evidence="2" key="2">
    <citation type="submission" date="2024-10" db="UniProtKB">
        <authorList>
            <consortium name="EnsemblProtists"/>
        </authorList>
    </citation>
    <scope>IDENTIFICATION</scope>
</reference>
<dbReference type="PaxDb" id="2903-EOD04014"/>
<evidence type="ECO:0000313" key="2">
    <source>
        <dbReference type="EnsemblProtists" id="EOD04014"/>
    </source>
</evidence>
<dbReference type="GeneID" id="17250163"/>
<name>A0A0D3HYC9_EMIH1</name>
<protein>
    <submittedName>
        <fullName evidence="2">Uncharacterized protein</fullName>
    </submittedName>
</protein>
<dbReference type="SUPFAM" id="SSF49854">
    <property type="entry name" value="Spermadhesin, CUB domain"/>
    <property type="match status" value="1"/>
</dbReference>
<proteinExistence type="predicted"/>
<dbReference type="HOGENOM" id="CLU_1450211_0_0_1"/>
<dbReference type="AlphaFoldDB" id="A0A0D3HYC9"/>
<keyword evidence="3" id="KW-1185">Reference proteome</keyword>
<dbReference type="EnsemblProtists" id="EOD04014">
    <property type="protein sequence ID" value="EOD04014"/>
    <property type="gene ID" value="EMIHUDRAFT_250722"/>
</dbReference>
<feature type="region of interest" description="Disordered" evidence="1">
    <location>
        <begin position="36"/>
        <end position="63"/>
    </location>
</feature>
<dbReference type="InterPro" id="IPR035914">
    <property type="entry name" value="Sperma_CUB_dom_sf"/>
</dbReference>
<dbReference type="RefSeq" id="XP_005756443.1">
    <property type="nucleotide sequence ID" value="XM_005756386.1"/>
</dbReference>
<evidence type="ECO:0000256" key="1">
    <source>
        <dbReference type="SAM" id="MobiDB-lite"/>
    </source>
</evidence>
<dbReference type="KEGG" id="ehx:EMIHUDRAFT_250722"/>
<reference evidence="3" key="1">
    <citation type="journal article" date="2013" name="Nature">
        <title>Pan genome of the phytoplankton Emiliania underpins its global distribution.</title>
        <authorList>
            <person name="Read B.A."/>
            <person name="Kegel J."/>
            <person name="Klute M.J."/>
            <person name="Kuo A."/>
            <person name="Lefebvre S.C."/>
            <person name="Maumus F."/>
            <person name="Mayer C."/>
            <person name="Miller J."/>
            <person name="Monier A."/>
            <person name="Salamov A."/>
            <person name="Young J."/>
            <person name="Aguilar M."/>
            <person name="Claverie J.M."/>
            <person name="Frickenhaus S."/>
            <person name="Gonzalez K."/>
            <person name="Herman E.K."/>
            <person name="Lin Y.C."/>
            <person name="Napier J."/>
            <person name="Ogata H."/>
            <person name="Sarno A.F."/>
            <person name="Shmutz J."/>
            <person name="Schroeder D."/>
            <person name="de Vargas C."/>
            <person name="Verret F."/>
            <person name="von Dassow P."/>
            <person name="Valentin K."/>
            <person name="Van de Peer Y."/>
            <person name="Wheeler G."/>
            <person name="Dacks J.B."/>
            <person name="Delwiche C.F."/>
            <person name="Dyhrman S.T."/>
            <person name="Glockner G."/>
            <person name="John U."/>
            <person name="Richards T."/>
            <person name="Worden A.Z."/>
            <person name="Zhang X."/>
            <person name="Grigoriev I.V."/>
            <person name="Allen A.E."/>
            <person name="Bidle K."/>
            <person name="Borodovsky M."/>
            <person name="Bowler C."/>
            <person name="Brownlee C."/>
            <person name="Cock J.M."/>
            <person name="Elias M."/>
            <person name="Gladyshev V.N."/>
            <person name="Groth M."/>
            <person name="Guda C."/>
            <person name="Hadaegh A."/>
            <person name="Iglesias-Rodriguez M.D."/>
            <person name="Jenkins J."/>
            <person name="Jones B.M."/>
            <person name="Lawson T."/>
            <person name="Leese F."/>
            <person name="Lindquist E."/>
            <person name="Lobanov A."/>
            <person name="Lomsadze A."/>
            <person name="Malik S.B."/>
            <person name="Marsh M.E."/>
            <person name="Mackinder L."/>
            <person name="Mock T."/>
            <person name="Mueller-Roeber B."/>
            <person name="Pagarete A."/>
            <person name="Parker M."/>
            <person name="Probert I."/>
            <person name="Quesneville H."/>
            <person name="Raines C."/>
            <person name="Rensing S.A."/>
            <person name="Riano-Pachon D.M."/>
            <person name="Richier S."/>
            <person name="Rokitta S."/>
            <person name="Shiraiwa Y."/>
            <person name="Soanes D.M."/>
            <person name="van der Giezen M."/>
            <person name="Wahlund T.M."/>
            <person name="Williams B."/>
            <person name="Wilson W."/>
            <person name="Wolfe G."/>
            <person name="Wurch L.L."/>
        </authorList>
    </citation>
    <scope>NUCLEOTIDE SEQUENCE</scope>
</reference>
<organism evidence="2 3">
    <name type="scientific">Emiliania huxleyi (strain CCMP1516)</name>
    <dbReference type="NCBI Taxonomy" id="280463"/>
    <lineage>
        <taxon>Eukaryota</taxon>
        <taxon>Haptista</taxon>
        <taxon>Haptophyta</taxon>
        <taxon>Prymnesiophyceae</taxon>
        <taxon>Isochrysidales</taxon>
        <taxon>Noelaerhabdaceae</taxon>
        <taxon>Emiliania</taxon>
    </lineage>
</organism>
<evidence type="ECO:0000313" key="3">
    <source>
        <dbReference type="Proteomes" id="UP000013827"/>
    </source>
</evidence>
<accession>A0A0D3HYC9</accession>